<evidence type="ECO:0000256" key="1">
    <source>
        <dbReference type="SAM" id="MobiDB-lite"/>
    </source>
</evidence>
<evidence type="ECO:0000313" key="4">
    <source>
        <dbReference type="Proteomes" id="UP000254817"/>
    </source>
</evidence>
<evidence type="ECO:0000313" key="3">
    <source>
        <dbReference type="EMBL" id="STI47188.1"/>
    </source>
</evidence>
<proteinExistence type="predicted"/>
<feature type="region of interest" description="Disordered" evidence="1">
    <location>
        <begin position="84"/>
        <end position="106"/>
    </location>
</feature>
<reference evidence="3 4" key="1">
    <citation type="submission" date="2018-06" db="EMBL/GenBank/DDBJ databases">
        <authorList>
            <consortium name="Pathogen Informatics"/>
            <person name="Doyle S."/>
        </authorList>
    </citation>
    <scope>NUCLEOTIDE SEQUENCE [LARGE SCALE GENOMIC DNA]</scope>
    <source>
        <strain evidence="3 4">NCTC11112</strain>
    </source>
</reference>
<name>A0A376S8M9_ECOLX</name>
<dbReference type="SUPFAM" id="SSF55874">
    <property type="entry name" value="ATPase domain of HSP90 chaperone/DNA topoisomerase II/histidine kinase"/>
    <property type="match status" value="1"/>
</dbReference>
<organism evidence="3 4">
    <name type="scientific">Escherichia coli</name>
    <dbReference type="NCBI Taxonomy" id="562"/>
    <lineage>
        <taxon>Bacteria</taxon>
        <taxon>Pseudomonadati</taxon>
        <taxon>Pseudomonadota</taxon>
        <taxon>Gammaproteobacteria</taxon>
        <taxon>Enterobacterales</taxon>
        <taxon>Enterobacteriaceae</taxon>
        <taxon>Escherichia</taxon>
    </lineage>
</organism>
<dbReference type="SMART" id="SM00387">
    <property type="entry name" value="HATPase_c"/>
    <property type="match status" value="1"/>
</dbReference>
<evidence type="ECO:0000259" key="2">
    <source>
        <dbReference type="SMART" id="SM00387"/>
    </source>
</evidence>
<feature type="domain" description="Histidine kinase/HSP90-like ATPase" evidence="2">
    <location>
        <begin position="40"/>
        <end position="148"/>
    </location>
</feature>
<keyword evidence="3" id="KW-0808">Transferase</keyword>
<accession>A0A376S8M9</accession>
<dbReference type="Gene3D" id="3.30.565.10">
    <property type="entry name" value="Histidine kinase-like ATPase, C-terminal domain"/>
    <property type="match status" value="1"/>
</dbReference>
<dbReference type="Proteomes" id="UP000254817">
    <property type="component" value="Unassembled WGS sequence"/>
</dbReference>
<dbReference type="InterPro" id="IPR003594">
    <property type="entry name" value="HATPase_dom"/>
</dbReference>
<dbReference type="GO" id="GO:0004673">
    <property type="term" value="F:protein histidine kinase activity"/>
    <property type="evidence" value="ECO:0007669"/>
    <property type="project" value="UniProtKB-EC"/>
</dbReference>
<dbReference type="InterPro" id="IPR036890">
    <property type="entry name" value="HATPase_C_sf"/>
</dbReference>
<sequence length="166" mass="18846">MKLDSLSLNKEVENLLDYLEYLSDEKEICFKVECNQHIFADKILLQRMLSNLIVNAIRYSPEKSRIQITSFLDTNGSLNIDIASPGTKINEPENSSVDFGGEDNSRHSRRSGTWSFFSQSDCRLHGGSATYHYLNKHNVFRITLPQEINIGLQYAIKLTVKNAATS</sequence>
<dbReference type="AlphaFoldDB" id="A0A376S8M9"/>
<dbReference type="EC" id="2.7.13.3" evidence="3"/>
<dbReference type="EMBL" id="UGAW01000002">
    <property type="protein sequence ID" value="STI47188.1"/>
    <property type="molecule type" value="Genomic_DNA"/>
</dbReference>
<protein>
    <submittedName>
        <fullName evidence="3">Two-component sensor kinase</fullName>
        <ecNumber evidence="3">2.7.13.3</ecNumber>
    </submittedName>
</protein>
<keyword evidence="3" id="KW-0418">Kinase</keyword>
<dbReference type="Pfam" id="PF02518">
    <property type="entry name" value="HATPase_c"/>
    <property type="match status" value="1"/>
</dbReference>
<gene>
    <name evidence="3" type="primary">yedV_1</name>
    <name evidence="3" type="ORF">NCTC11112_06385</name>
</gene>